<dbReference type="STRING" id="1041826.FCOL_07675"/>
<reference evidence="1 2" key="1">
    <citation type="journal article" date="2012" name="J. Bacteriol.">
        <title>Genome Sequence of the Fish Pathogen Flavobacterium columnare ATCC 49512.</title>
        <authorList>
            <person name="Tekedar H.C."/>
            <person name="Karsi A."/>
            <person name="Gillaspy A.F."/>
            <person name="Dyer D.W."/>
            <person name="Benton N.R."/>
            <person name="Zaitshik J."/>
            <person name="Vamenta S."/>
            <person name="Banes M.M."/>
            <person name="Gulsoy N."/>
            <person name="Aboko-Cole M."/>
            <person name="Waldbieser G.C."/>
            <person name="Lawrence M.L."/>
        </authorList>
    </citation>
    <scope>NUCLEOTIDE SEQUENCE [LARGE SCALE GENOMIC DNA]</scope>
    <source>
        <strain evidence="2">ATCC 49512 / CIP 103533 / TG 44/87</strain>
    </source>
</reference>
<dbReference type="EMBL" id="CP003222">
    <property type="protein sequence ID" value="AEW86354.2"/>
    <property type="molecule type" value="Genomic_DNA"/>
</dbReference>
<organism evidence="1 2">
    <name type="scientific">Flavobacterium columnare (strain ATCC 49512 / CIP 103533 / TG 44/87)</name>
    <dbReference type="NCBI Taxonomy" id="1041826"/>
    <lineage>
        <taxon>Bacteria</taxon>
        <taxon>Pseudomonadati</taxon>
        <taxon>Bacteroidota</taxon>
        <taxon>Flavobacteriia</taxon>
        <taxon>Flavobacteriales</taxon>
        <taxon>Flavobacteriaceae</taxon>
        <taxon>Flavobacterium</taxon>
    </lineage>
</organism>
<name>G8X6Z3_FLACA</name>
<dbReference type="AlphaFoldDB" id="G8X6Z3"/>
<evidence type="ECO:0000313" key="1">
    <source>
        <dbReference type="EMBL" id="AEW86354.2"/>
    </source>
</evidence>
<dbReference type="RefSeq" id="WP_014165629.1">
    <property type="nucleotide sequence ID" value="NC_016510.2"/>
</dbReference>
<keyword evidence="2" id="KW-1185">Reference proteome</keyword>
<dbReference type="HOGENOM" id="CLU_1675306_0_0_10"/>
<dbReference type="Proteomes" id="UP000005638">
    <property type="component" value="Chromosome"/>
</dbReference>
<accession>G8X6Z3</accession>
<protein>
    <submittedName>
        <fullName evidence="1">Uncharacterized protein</fullName>
    </submittedName>
</protein>
<dbReference type="KEGG" id="fco:FCOL_07675"/>
<proteinExistence type="predicted"/>
<dbReference type="eggNOG" id="ENOG502ZBJ8">
    <property type="taxonomic scope" value="Bacteria"/>
</dbReference>
<sequence>MKILLKKNILLKEILYKKYNENKKNNDLDFWIINNWGGIRGFKKTGQNIAKLSKFKNQILTTKLTLDTFSTISSLSKVASFINPNEFVIYDSKVIYSLNWLILTSENQKIFKVPYFPIPTGRNKIISDFDMNTILNLSHLSEYISNKKIFYNHQEAS</sequence>
<evidence type="ECO:0000313" key="2">
    <source>
        <dbReference type="Proteomes" id="UP000005638"/>
    </source>
</evidence>
<gene>
    <name evidence="1" type="ordered locus">FCOL_07675</name>
</gene>